<dbReference type="GO" id="GO:0016887">
    <property type="term" value="F:ATP hydrolysis activity"/>
    <property type="evidence" value="ECO:0007669"/>
    <property type="project" value="InterPro"/>
</dbReference>
<dbReference type="PANTHER" id="PTHR43581:SF2">
    <property type="entry name" value="EXCINUCLEASE ATPASE SUBUNIT"/>
    <property type="match status" value="1"/>
</dbReference>
<dbReference type="GO" id="GO:0005524">
    <property type="term" value="F:ATP binding"/>
    <property type="evidence" value="ECO:0007669"/>
    <property type="project" value="InterPro"/>
</dbReference>
<dbReference type="Gene3D" id="3.40.50.300">
    <property type="entry name" value="P-loop containing nucleotide triphosphate hydrolases"/>
    <property type="match status" value="1"/>
</dbReference>
<evidence type="ECO:0000313" key="2">
    <source>
        <dbReference type="EMBL" id="TKJ93857.1"/>
    </source>
</evidence>
<dbReference type="Proteomes" id="UP000306393">
    <property type="component" value="Unassembled WGS sequence"/>
</dbReference>
<accession>A0A4V6X8Q9</accession>
<dbReference type="Pfam" id="PF13304">
    <property type="entry name" value="AAA_21"/>
    <property type="match status" value="1"/>
</dbReference>
<comment type="caution">
    <text evidence="2">The sequence shown here is derived from an EMBL/GenBank/DDBJ whole genome shotgun (WGS) entry which is preliminary data.</text>
</comment>
<dbReference type="InterPro" id="IPR003959">
    <property type="entry name" value="ATPase_AAA_core"/>
</dbReference>
<feature type="domain" description="ATPase AAA-type core" evidence="1">
    <location>
        <begin position="364"/>
        <end position="435"/>
    </location>
</feature>
<sequence>MQIYIQEKNDKVVPESYPCIVLVRDHWDDYDYRTTFYSYVHLNKKDKKSIGSVKILTFNQNSGYTKIKSPLPNGLSDEYCSLGGKIEYYEEIFSLGKEIYEDYLSSLKDVTFDESVEKKFHTQEGYKVSLLRFSEVVRMIPDAKKIFKTRSISFLTRKKETLSFSFETKLSPKSKPLVAKFDFERSGKLPNRINVIIGYNGSGKTKLLSNLAIAASGFGYEDKKTLLNKEYGSILDSTQHVKNVIVVSYSAFDNFPIPGGKEAERKRMEKEGNIFGYVYCGLREAIETEENDKKTVDLQFSLKTMSKINDEFFSSLRRIFKEDREKIFIEVLEPLIKEPSFRTIPLAVLSKNKSIKQDDLANFYSNLSSGHKIIIKILADVTAQMSLTLPSLLLIDEPEVHLHPSLQAAFLKSIRKCLDLFDGYAILTTHSPVLLQEMPSRYVQVLNRLETKSLLTDIDIETFGESISVITEAVFNLDDSMTNWNNTLEEMSKHYTFDKIESLFGKPLGFAPRSYLASISDEDE</sequence>
<dbReference type="InterPro" id="IPR051396">
    <property type="entry name" value="Bact_Antivir_Def_Nuclease"/>
</dbReference>
<evidence type="ECO:0000259" key="1">
    <source>
        <dbReference type="Pfam" id="PF13304"/>
    </source>
</evidence>
<reference evidence="2 3" key="1">
    <citation type="journal article" date="2019" name="Sci. Rep.">
        <title>Differences in resource use lead to coexistence of seed-transmitted microbial populations.</title>
        <authorList>
            <person name="Torres-Cortes G."/>
            <person name="Garcia B.J."/>
            <person name="Compant S."/>
            <person name="Rezki S."/>
            <person name="Jones P."/>
            <person name="Preveaux A."/>
            <person name="Briand M."/>
            <person name="Roulet A."/>
            <person name="Bouchez O."/>
            <person name="Jacobson D."/>
            <person name="Barret M."/>
        </authorList>
    </citation>
    <scope>NUCLEOTIDE SEQUENCE [LARGE SCALE GENOMIC DNA]</scope>
    <source>
        <strain evidence="2 3">CFBP13511</strain>
    </source>
</reference>
<dbReference type="PANTHER" id="PTHR43581">
    <property type="entry name" value="ATP/GTP PHOSPHATASE"/>
    <property type="match status" value="1"/>
</dbReference>
<evidence type="ECO:0000313" key="3">
    <source>
        <dbReference type="Proteomes" id="UP000306393"/>
    </source>
</evidence>
<dbReference type="InterPro" id="IPR027417">
    <property type="entry name" value="P-loop_NTPase"/>
</dbReference>
<proteinExistence type="predicted"/>
<dbReference type="SUPFAM" id="SSF52540">
    <property type="entry name" value="P-loop containing nucleoside triphosphate hydrolases"/>
    <property type="match status" value="1"/>
</dbReference>
<dbReference type="RefSeq" id="WP_137268807.1">
    <property type="nucleotide sequence ID" value="NZ_QGAC01000003.1"/>
</dbReference>
<name>A0A4V6X8Q9_9GAMM</name>
<dbReference type="OrthoDB" id="7024727at2"/>
<organism evidence="2 3">
    <name type="scientific">Erwinia persicina</name>
    <dbReference type="NCBI Taxonomy" id="55211"/>
    <lineage>
        <taxon>Bacteria</taxon>
        <taxon>Pseudomonadati</taxon>
        <taxon>Pseudomonadota</taxon>
        <taxon>Gammaproteobacteria</taxon>
        <taxon>Enterobacterales</taxon>
        <taxon>Erwiniaceae</taxon>
        <taxon>Erwinia</taxon>
    </lineage>
</organism>
<dbReference type="EMBL" id="QGAC01000003">
    <property type="protein sequence ID" value="TKJ93857.1"/>
    <property type="molecule type" value="Genomic_DNA"/>
</dbReference>
<dbReference type="AlphaFoldDB" id="A0A4V6X8Q9"/>
<gene>
    <name evidence="2" type="ORF">EpCFBP13511_04650</name>
</gene>
<protein>
    <recommendedName>
        <fullName evidence="1">ATPase AAA-type core domain-containing protein</fullName>
    </recommendedName>
</protein>